<dbReference type="Pfam" id="PF08700">
    <property type="entry name" value="VPS51_Exo84_N"/>
    <property type="match status" value="1"/>
</dbReference>
<dbReference type="GO" id="GO:0042147">
    <property type="term" value="P:retrograde transport, endosome to Golgi"/>
    <property type="evidence" value="ECO:0007669"/>
    <property type="project" value="UniProtKB-UniRule"/>
</dbReference>
<dbReference type="GO" id="GO:0006869">
    <property type="term" value="P:lipid transport"/>
    <property type="evidence" value="ECO:0007669"/>
    <property type="project" value="UniProtKB-UniRule"/>
</dbReference>
<dbReference type="Gramene" id="OMP06524">
    <property type="protein sequence ID" value="OMP06524"/>
    <property type="gene ID" value="CCACVL1_01533"/>
</dbReference>
<dbReference type="AlphaFoldDB" id="A0A1R3KHK8"/>
<feature type="region of interest" description="Disordered" evidence="3">
    <location>
        <begin position="600"/>
        <end position="635"/>
    </location>
</feature>
<dbReference type="GO" id="GO:1990745">
    <property type="term" value="C:EARP complex"/>
    <property type="evidence" value="ECO:0007669"/>
    <property type="project" value="TreeGrafter"/>
</dbReference>
<dbReference type="PANTHER" id="PTHR15954:SF4">
    <property type="entry name" value="VACUOLAR PROTEIN SORTING-ASSOCIATED PROTEIN 51 HOMOLOG"/>
    <property type="match status" value="1"/>
</dbReference>
<feature type="region of interest" description="Disordered" evidence="3">
    <location>
        <begin position="270"/>
        <end position="295"/>
    </location>
</feature>
<reference evidence="4 5" key="1">
    <citation type="submission" date="2013-09" db="EMBL/GenBank/DDBJ databases">
        <title>Corchorus capsularis genome sequencing.</title>
        <authorList>
            <person name="Alam M."/>
            <person name="Haque M.S."/>
            <person name="Islam M.S."/>
            <person name="Emdad E.M."/>
            <person name="Islam M.M."/>
            <person name="Ahmed B."/>
            <person name="Halim A."/>
            <person name="Hossen Q.M.M."/>
            <person name="Hossain M.Z."/>
            <person name="Ahmed R."/>
            <person name="Khan M.M."/>
            <person name="Islam R."/>
            <person name="Rashid M.M."/>
            <person name="Khan S.A."/>
            <person name="Rahman M.S."/>
            <person name="Alam M."/>
        </authorList>
    </citation>
    <scope>NUCLEOTIDE SEQUENCE [LARGE SCALE GENOMIC DNA]</scope>
    <source>
        <strain evidence="5">cv. CVL-1</strain>
        <tissue evidence="4">Whole seedling</tissue>
    </source>
</reference>
<comment type="function">
    <text evidence="2">Acts as component of the GARP complex that is involved in retrograde transport from early and late endosomes to the trans-Golgi network (TGN).</text>
</comment>
<dbReference type="GO" id="GO:0015031">
    <property type="term" value="P:protein transport"/>
    <property type="evidence" value="ECO:0007669"/>
    <property type="project" value="UniProtKB-UniRule"/>
</dbReference>
<dbReference type="InterPro" id="IPR014812">
    <property type="entry name" value="Vps51"/>
</dbReference>
<evidence type="ECO:0000313" key="4">
    <source>
        <dbReference type="EMBL" id="OMP06524.1"/>
    </source>
</evidence>
<keyword evidence="2" id="KW-0813">Transport</keyword>
<sequence>MGTDDVPLDDKAKRMRDLLSSFYSPDPSSTTNVPSKYGTLDAINTTSFDADQYMSLLVTKSNLEGLLQRHVEMAAEIKNLDTDLQMLVYENYNKFISATDAIKRMKSNIVGMEANMEQLLDKIISVQSRSDGVNTSLFEKREHIEKLHRTRNLLRKVQFIYDLPARLGKCIKSEAYADAVKFYTGAMPIFKAYGDSSFQDCKRASEEAVAIIVKNLQGKLFSDSESIQARAEAAVLLKQLDFPVDSLKAKLLEKLEQSLGDLQLKTDDIENVSMESNDPSKQGKDSDSNPTTAHEASVREFAEAIRAYQVIFPDSETQLIRLAHELVIGHFQTTEQYVKRRISSANLLVVLRTIWTDVLLMDEVLHEAVLPDFSLEAAQVAVKQYVASAFTHLLQDISDALLKVNVSPKDAAEEHPLQVALEASKKAVLQGSMDVLLDFRQLLDDDLGLLVRLRDFLIDWVQEGFQDFFRALDGRFLLLSGRNNSSSQDQGVTEGTHGEKVLAGLEIAASFSGGGARGFEKGPAFVPGEICRIFRSTGDKLLHHYINVRTERVSTLLRKRFTTPNWIKHKEPREVHMFVDLFLQELEAIGGEVKQILPQGHLRKHRRSDSNGSTASSRSNPLRDDKMSRSNTQKARSQLLETHLAKLFKQKVEIFTKVEYTQESVVTNIVKLCLKSLQEFVRLKTFNRSGFQQIQLDIQFLRTPLKETVEDEAAVDFLLDEVIVAAAERCLDPIPLEPPILDRLIQANPLRLAKINGEIDAMSRIICGPLDSQRLVMKLMQSPIRMLCGPLRLAKVNVDIDALPRARKLVKLMQCPIRTICSPLGVAKVNVEIEAMSRIICGPLDSQRLVMKLMQSPIRMLCGPLRLAKVNVDIDALSRTRKFGIDSYL</sequence>
<dbReference type="GO" id="GO:0048193">
    <property type="term" value="P:Golgi vesicle transport"/>
    <property type="evidence" value="ECO:0007669"/>
    <property type="project" value="TreeGrafter"/>
</dbReference>
<dbReference type="GO" id="GO:0007041">
    <property type="term" value="P:lysosomal transport"/>
    <property type="evidence" value="ECO:0007669"/>
    <property type="project" value="TreeGrafter"/>
</dbReference>
<organism evidence="4 5">
    <name type="scientific">Corchorus capsularis</name>
    <name type="common">Jute</name>
    <dbReference type="NCBI Taxonomy" id="210143"/>
    <lineage>
        <taxon>Eukaryota</taxon>
        <taxon>Viridiplantae</taxon>
        <taxon>Streptophyta</taxon>
        <taxon>Embryophyta</taxon>
        <taxon>Tracheophyta</taxon>
        <taxon>Spermatophyta</taxon>
        <taxon>Magnoliopsida</taxon>
        <taxon>eudicotyledons</taxon>
        <taxon>Gunneridae</taxon>
        <taxon>Pentapetalae</taxon>
        <taxon>rosids</taxon>
        <taxon>malvids</taxon>
        <taxon>Malvales</taxon>
        <taxon>Malvaceae</taxon>
        <taxon>Grewioideae</taxon>
        <taxon>Apeibeae</taxon>
        <taxon>Corchorus</taxon>
    </lineage>
</organism>
<comment type="subcellular location">
    <subcellularLocation>
        <location evidence="2">Golgi apparatus</location>
        <location evidence="2">trans-Golgi network</location>
    </subcellularLocation>
</comment>
<dbReference type="PANTHER" id="PTHR15954">
    <property type="entry name" value="VACUOLAR PROTEIN SORTING-ASSOCIATED PROTEIN 51 HOMOLOG"/>
    <property type="match status" value="1"/>
</dbReference>
<dbReference type="GO" id="GO:0007030">
    <property type="term" value="P:Golgi organization"/>
    <property type="evidence" value="ECO:0007669"/>
    <property type="project" value="UniProtKB-UniRule"/>
</dbReference>
<dbReference type="STRING" id="210143.A0A1R3KHK8"/>
<dbReference type="GO" id="GO:0005829">
    <property type="term" value="C:cytosol"/>
    <property type="evidence" value="ECO:0007669"/>
    <property type="project" value="GOC"/>
</dbReference>
<name>A0A1R3KHK8_COCAP</name>
<accession>A0A1R3KHK8</accession>
<dbReference type="OMA" id="DIICERG"/>
<dbReference type="EMBL" id="AWWV01004888">
    <property type="protein sequence ID" value="OMP06524.1"/>
    <property type="molecule type" value="Genomic_DNA"/>
</dbReference>
<comment type="subunit">
    <text evidence="2">Component of the Golgi-associated retrograde protein (GARP) complex.</text>
</comment>
<evidence type="ECO:0000256" key="2">
    <source>
        <dbReference type="RuleBase" id="RU368010"/>
    </source>
</evidence>
<keyword evidence="2" id="KW-0653">Protein transport</keyword>
<dbReference type="GO" id="GO:0032456">
    <property type="term" value="P:endocytic recycling"/>
    <property type="evidence" value="ECO:0007669"/>
    <property type="project" value="TreeGrafter"/>
</dbReference>
<gene>
    <name evidence="4" type="ORF">CCACVL1_01533</name>
</gene>
<evidence type="ECO:0000313" key="5">
    <source>
        <dbReference type="Proteomes" id="UP000188268"/>
    </source>
</evidence>
<comment type="caution">
    <text evidence="4">The sequence shown here is derived from an EMBL/GenBank/DDBJ whole genome shotgun (WGS) entry which is preliminary data.</text>
</comment>
<comment type="similarity">
    <text evidence="1 2">Belongs to the VPS51 family.</text>
</comment>
<keyword evidence="2" id="KW-0333">Golgi apparatus</keyword>
<dbReference type="GO" id="GO:0000938">
    <property type="term" value="C:GARP complex"/>
    <property type="evidence" value="ECO:0007669"/>
    <property type="project" value="UniProtKB-UniRule"/>
</dbReference>
<feature type="compositionally biased region" description="Polar residues" evidence="3">
    <location>
        <begin position="610"/>
        <end position="620"/>
    </location>
</feature>
<dbReference type="OrthoDB" id="203678at2759"/>
<proteinExistence type="inferred from homology"/>
<keyword evidence="2" id="KW-0445">Lipid transport</keyword>
<evidence type="ECO:0000256" key="3">
    <source>
        <dbReference type="SAM" id="MobiDB-lite"/>
    </source>
</evidence>
<protein>
    <recommendedName>
        <fullName evidence="2">Vacuolar protein sorting-associated protein 51 homolog</fullName>
    </recommendedName>
</protein>
<evidence type="ECO:0000256" key="1">
    <source>
        <dbReference type="ARBA" id="ARBA00006080"/>
    </source>
</evidence>
<keyword evidence="5" id="KW-1185">Reference proteome</keyword>
<dbReference type="GO" id="GO:0016020">
    <property type="term" value="C:membrane"/>
    <property type="evidence" value="ECO:0007669"/>
    <property type="project" value="TreeGrafter"/>
</dbReference>
<dbReference type="Proteomes" id="UP000188268">
    <property type="component" value="Unassembled WGS sequence"/>
</dbReference>